<comment type="caution">
    <text evidence="1">The sequence shown here is derived from an EMBL/GenBank/DDBJ whole genome shotgun (WGS) entry which is preliminary data.</text>
</comment>
<sequence length="126" mass="13714">MAGDHGRRHSQPEEVMGIDEKISNLSRRCAGRSIELVGKITHNARWQLTGYTTWLSACDDAIREKAKDEAKAMAAVSAYWSAYPSTPETSPAPAVLERVFPADPPATAQLGTRLDNVRMPGGPVPR</sequence>
<keyword evidence="2" id="KW-1185">Reference proteome</keyword>
<evidence type="ECO:0000313" key="1">
    <source>
        <dbReference type="EMBL" id="MFC7245549.1"/>
    </source>
</evidence>
<reference evidence="2" key="1">
    <citation type="journal article" date="2019" name="Int. J. Syst. Evol. Microbiol.">
        <title>The Global Catalogue of Microorganisms (GCM) 10K type strain sequencing project: providing services to taxonomists for standard genome sequencing and annotation.</title>
        <authorList>
            <consortium name="The Broad Institute Genomics Platform"/>
            <consortium name="The Broad Institute Genome Sequencing Center for Infectious Disease"/>
            <person name="Wu L."/>
            <person name="Ma J."/>
        </authorList>
    </citation>
    <scope>NUCLEOTIDE SEQUENCE [LARGE SCALE GENOMIC DNA]</scope>
    <source>
        <strain evidence="2">CGMCC 1.9106</strain>
    </source>
</reference>
<accession>A0ABW2H033</accession>
<dbReference type="EMBL" id="JBHTAC010000027">
    <property type="protein sequence ID" value="MFC7245549.1"/>
    <property type="molecule type" value="Genomic_DNA"/>
</dbReference>
<dbReference type="Proteomes" id="UP001596392">
    <property type="component" value="Unassembled WGS sequence"/>
</dbReference>
<evidence type="ECO:0008006" key="3">
    <source>
        <dbReference type="Google" id="ProtNLM"/>
    </source>
</evidence>
<evidence type="ECO:0000313" key="2">
    <source>
        <dbReference type="Proteomes" id="UP001596392"/>
    </source>
</evidence>
<dbReference type="RefSeq" id="WP_376808462.1">
    <property type="nucleotide sequence ID" value="NZ_JBHTAC010000027.1"/>
</dbReference>
<proteinExistence type="predicted"/>
<gene>
    <name evidence="1" type="ORF">ACFQO7_23995</name>
</gene>
<organism evidence="1 2">
    <name type="scientific">Catellatospora aurea</name>
    <dbReference type="NCBI Taxonomy" id="1337874"/>
    <lineage>
        <taxon>Bacteria</taxon>
        <taxon>Bacillati</taxon>
        <taxon>Actinomycetota</taxon>
        <taxon>Actinomycetes</taxon>
        <taxon>Micromonosporales</taxon>
        <taxon>Micromonosporaceae</taxon>
        <taxon>Catellatospora</taxon>
    </lineage>
</organism>
<name>A0ABW2H033_9ACTN</name>
<protein>
    <recommendedName>
        <fullName evidence="3">Excreted virulence factor EspC (Type VII ESX diderm)</fullName>
    </recommendedName>
</protein>